<accession>A0A8H5H980</accession>
<name>A0A8H5H980_9AGAR</name>
<reference evidence="2 3" key="1">
    <citation type="journal article" date="2020" name="ISME J.">
        <title>Uncovering the hidden diversity of litter-decomposition mechanisms in mushroom-forming fungi.</title>
        <authorList>
            <person name="Floudas D."/>
            <person name="Bentzer J."/>
            <person name="Ahren D."/>
            <person name="Johansson T."/>
            <person name="Persson P."/>
            <person name="Tunlid A."/>
        </authorList>
    </citation>
    <scope>NUCLEOTIDE SEQUENCE [LARGE SCALE GENOMIC DNA]</scope>
    <source>
        <strain evidence="2 3">CBS 661.87</strain>
    </source>
</reference>
<dbReference type="EMBL" id="JAACJP010000017">
    <property type="protein sequence ID" value="KAF5379009.1"/>
    <property type="molecule type" value="Genomic_DNA"/>
</dbReference>
<feature type="compositionally biased region" description="Low complexity" evidence="1">
    <location>
        <begin position="113"/>
        <end position="122"/>
    </location>
</feature>
<evidence type="ECO:0000256" key="1">
    <source>
        <dbReference type="SAM" id="MobiDB-lite"/>
    </source>
</evidence>
<proteinExistence type="predicted"/>
<dbReference type="Proteomes" id="UP000565441">
    <property type="component" value="Unassembled WGS sequence"/>
</dbReference>
<comment type="caution">
    <text evidence="2">The sequence shown here is derived from an EMBL/GenBank/DDBJ whole genome shotgun (WGS) entry which is preliminary data.</text>
</comment>
<keyword evidence="3" id="KW-1185">Reference proteome</keyword>
<feature type="region of interest" description="Disordered" evidence="1">
    <location>
        <begin position="111"/>
        <end position="144"/>
    </location>
</feature>
<dbReference type="OrthoDB" id="5575144at2759"/>
<sequence>MYGQTLGGERDVEVMLTPTQTARFRSRRRSDLVEVRSGTKKGVWHHDGEARLRLHDTDARRARWWLAAEGLEDTRAGVARELTRTRVNIEPYILGPIYLANHFTVLAHSGSDPTPATLRSPPSSLPPSSPTRGHPSPSTSMGMSSRALPQLLEPRINPHPVLFPVSTSPNIFADSELRLVS</sequence>
<organism evidence="2 3">
    <name type="scientific">Tricholomella constricta</name>
    <dbReference type="NCBI Taxonomy" id="117010"/>
    <lineage>
        <taxon>Eukaryota</taxon>
        <taxon>Fungi</taxon>
        <taxon>Dikarya</taxon>
        <taxon>Basidiomycota</taxon>
        <taxon>Agaricomycotina</taxon>
        <taxon>Agaricomycetes</taxon>
        <taxon>Agaricomycetidae</taxon>
        <taxon>Agaricales</taxon>
        <taxon>Tricholomatineae</taxon>
        <taxon>Lyophyllaceae</taxon>
        <taxon>Tricholomella</taxon>
    </lineage>
</organism>
<evidence type="ECO:0000313" key="3">
    <source>
        <dbReference type="Proteomes" id="UP000565441"/>
    </source>
</evidence>
<protein>
    <submittedName>
        <fullName evidence="2">Uncharacterized protein</fullName>
    </submittedName>
</protein>
<gene>
    <name evidence="2" type="ORF">D9615_006056</name>
</gene>
<evidence type="ECO:0000313" key="2">
    <source>
        <dbReference type="EMBL" id="KAF5379009.1"/>
    </source>
</evidence>
<dbReference type="AlphaFoldDB" id="A0A8H5H980"/>